<dbReference type="Proteomes" id="UP000190857">
    <property type="component" value="Unassembled WGS sequence"/>
</dbReference>
<evidence type="ECO:0000256" key="1">
    <source>
        <dbReference type="SAM" id="SignalP"/>
    </source>
</evidence>
<proteinExistence type="predicted"/>
<keyword evidence="3" id="KW-1185">Reference proteome</keyword>
<evidence type="ECO:0000313" key="2">
    <source>
        <dbReference type="EMBL" id="SKC36910.1"/>
    </source>
</evidence>
<feature type="signal peptide" evidence="1">
    <location>
        <begin position="1"/>
        <end position="20"/>
    </location>
</feature>
<sequence>MRAKGSALAALALAGAIALSACTSPEPEWTPNPVETSSSALREQLLKVDGLSDPSQSRGYPDYTLEFAIDDPDRAEEATLEALDLFYASGVPEAITQDVADTYDAPARFQLSIIEAGSKGGGPHLDLPMPLDADKQALADAVATWSRMGQIEGVELQTSSFDAGAFEMTYAVDFEGLLAGVRPTSVTPQLHQILADSGYDPAASTIRGIITAPEAVNTVGGKEKYVQGTRFARIFLTLKPAAGPNYGSVLYFIPDDTIVDIYVLPQLAPDGTLLPLDLTAETARTAGQTIQTDNLNDAWKLRDIIVFTQDGMQTFPAGA</sequence>
<protein>
    <recommendedName>
        <fullName evidence="4">Lipoprotein</fullName>
    </recommendedName>
</protein>
<reference evidence="2 3" key="1">
    <citation type="submission" date="2017-02" db="EMBL/GenBank/DDBJ databases">
        <authorList>
            <person name="Peterson S.W."/>
        </authorList>
    </citation>
    <scope>NUCLEOTIDE SEQUENCE [LARGE SCALE GENOMIC DNA]</scope>
    <source>
        <strain evidence="2 3">VKM Ac-2059</strain>
    </source>
</reference>
<dbReference type="PROSITE" id="PS51257">
    <property type="entry name" value="PROKAR_LIPOPROTEIN"/>
    <property type="match status" value="1"/>
</dbReference>
<accession>A0A1T5ICV7</accession>
<keyword evidence="1" id="KW-0732">Signal</keyword>
<name>A0A1T5ICV7_9MICO</name>
<dbReference type="AlphaFoldDB" id="A0A1T5ICV7"/>
<evidence type="ECO:0008006" key="4">
    <source>
        <dbReference type="Google" id="ProtNLM"/>
    </source>
</evidence>
<evidence type="ECO:0000313" key="3">
    <source>
        <dbReference type="Proteomes" id="UP000190857"/>
    </source>
</evidence>
<gene>
    <name evidence="2" type="ORF">SAMN06309945_0256</name>
</gene>
<dbReference type="STRING" id="123320.SAMN06309945_0256"/>
<organism evidence="2 3">
    <name type="scientific">Okibacterium fritillariae</name>
    <dbReference type="NCBI Taxonomy" id="123320"/>
    <lineage>
        <taxon>Bacteria</taxon>
        <taxon>Bacillati</taxon>
        <taxon>Actinomycetota</taxon>
        <taxon>Actinomycetes</taxon>
        <taxon>Micrococcales</taxon>
        <taxon>Microbacteriaceae</taxon>
        <taxon>Okibacterium</taxon>
    </lineage>
</organism>
<dbReference type="EMBL" id="FUZP01000001">
    <property type="protein sequence ID" value="SKC36910.1"/>
    <property type="molecule type" value="Genomic_DNA"/>
</dbReference>
<feature type="chain" id="PRO_5038815443" description="Lipoprotein" evidence="1">
    <location>
        <begin position="21"/>
        <end position="319"/>
    </location>
</feature>